<protein>
    <submittedName>
        <fullName evidence="3">T9SS type A sorting domain-containing protein</fullName>
    </submittedName>
</protein>
<dbReference type="NCBIfam" id="TIGR04183">
    <property type="entry name" value="Por_Secre_tail"/>
    <property type="match status" value="1"/>
</dbReference>
<reference evidence="3 4" key="1">
    <citation type="submission" date="2019-07" db="EMBL/GenBank/DDBJ databases">
        <authorList>
            <person name="Qu J.-H."/>
        </authorList>
    </citation>
    <scope>NUCLEOTIDE SEQUENCE [LARGE SCALE GENOMIC DNA]</scope>
    <source>
        <strain evidence="3 4">MDT1-10-3</strain>
    </source>
</reference>
<dbReference type="EMBL" id="VKKZ01000020">
    <property type="protein sequence ID" value="KAA6434191.1"/>
    <property type="molecule type" value="Genomic_DNA"/>
</dbReference>
<gene>
    <name evidence="3" type="ORF">FOE74_08240</name>
</gene>
<dbReference type="InterPro" id="IPR013783">
    <property type="entry name" value="Ig-like_fold"/>
</dbReference>
<evidence type="ECO:0000256" key="1">
    <source>
        <dbReference type="SAM" id="Phobius"/>
    </source>
</evidence>
<dbReference type="InterPro" id="IPR039923">
    <property type="entry name" value="Protodermal_1"/>
</dbReference>
<dbReference type="Proteomes" id="UP000323866">
    <property type="component" value="Unassembled WGS sequence"/>
</dbReference>
<keyword evidence="1" id="KW-1133">Transmembrane helix</keyword>
<dbReference type="OrthoDB" id="663485at2"/>
<dbReference type="AlphaFoldDB" id="A0A5M8QGC0"/>
<proteinExistence type="predicted"/>
<dbReference type="CDD" id="cd00146">
    <property type="entry name" value="PKD"/>
    <property type="match status" value="1"/>
</dbReference>
<evidence type="ECO:0000259" key="2">
    <source>
        <dbReference type="Pfam" id="PF18962"/>
    </source>
</evidence>
<comment type="caution">
    <text evidence="3">The sequence shown here is derived from an EMBL/GenBank/DDBJ whole genome shotgun (WGS) entry which is preliminary data.</text>
</comment>
<sequence>MVNPYNYHCQARTILPNYSLGFLRYLAFFLAFGFFSSYANGESIPASDSDKVTVYSGGTYTPPSPCPPTPCVNRTQTQGGWGAPPRGNNPASYLYANFGSAFPSGVRVGDINPSDDCRTGRTLLLSSPEAVTEFLPSGSRPRALETSYINPGISGPDYNNVFAGQVVALTLSVGFDNNDENFGASDVALQDMVITTGAFQGKTVAFVLAEANKALAGCPTSYSLSQLHEALTLINESFVDGVGSSSFIMCPPRIPIVTLRDCPRLCVGSGRITLSGGQPEGGTYFMRNEAGTFVAVTTFDPVNAGDFEVIYQYTDPRSGCRAEARCTIRVNDRPRVTLRECPRVCVGSGRFTLSGGEPSGGTYFVNGAEATTFDPQAPGDYELVYRYTDRETGCRGEARCIIRVNDRPRVTLPECPRLCVGSGRITLTGGQPEGGTYFVNGVEATTFNPEAPGNYELVYRYTDRETGCRGEARCTIVVNERPRVTLRECPRLCVGSGRITLSGGEPAGGTYFVNGVEATTFNPESPGDYELVYRYTDRDTGCRGEARCTIRVVDRPRVTLRECPRVCVGSGRITLSGGEPAGGTYFVNGEEATTFNPEAPGNYELVYRYTDRETGCRGEARCTIVVNERPRVTLRECPRVCVGSGRITLSGGEPAGGTYFVNGQEATTFNPENPGEYELIYRYTDRDTGCRGEARCTIRVYENPRVRVETSPSYCVRNVATVRITATASGGSGSGYTFDWTVPAGAMDPGNVASFDATVPGTYSVVVTDDRRCTGFGSVTPRFDRCRPLAGCTPGYWKNHHQSWGCGYEPGTSFFGVFGISQTRGLSSGLTLDGALNEGGGGYSALVRHATAALLNACHNGVNYPYERNDILQAVASAFNNGTATLGGTYYGSVEALKNELDRANNLGCPLNNSNFDPGSTSSSSAIAITGKTGRSSIELRAFPNPFTESATLDFTIGEAGEYSLVLHDMKGRLVRQVSAGKAEAGRSYSFNLDGSLPAGIYLAKLRINNQTKTIRIMHRK</sequence>
<dbReference type="InterPro" id="IPR026444">
    <property type="entry name" value="Secre_tail"/>
</dbReference>
<dbReference type="PANTHER" id="PTHR33210">
    <property type="entry name" value="PROTODERMAL FACTOR 1"/>
    <property type="match status" value="1"/>
</dbReference>
<feature type="transmembrane region" description="Helical" evidence="1">
    <location>
        <begin position="21"/>
        <end position="39"/>
    </location>
</feature>
<name>A0A5M8QGC0_9BACT</name>
<keyword evidence="1" id="KW-0812">Transmembrane</keyword>
<reference evidence="3 4" key="2">
    <citation type="submission" date="2019-09" db="EMBL/GenBank/DDBJ databases">
        <title>A bacterium isolated from glacier soil.</title>
        <authorList>
            <person name="Liu Q."/>
        </authorList>
    </citation>
    <scope>NUCLEOTIDE SEQUENCE [LARGE SCALE GENOMIC DNA]</scope>
    <source>
        <strain evidence="3 4">MDT1-10-3</strain>
    </source>
</reference>
<keyword evidence="1" id="KW-0472">Membrane</keyword>
<organism evidence="3 4">
    <name type="scientific">Rufibacter glacialis</name>
    <dbReference type="NCBI Taxonomy" id="1259555"/>
    <lineage>
        <taxon>Bacteria</taxon>
        <taxon>Pseudomonadati</taxon>
        <taxon>Bacteroidota</taxon>
        <taxon>Cytophagia</taxon>
        <taxon>Cytophagales</taxon>
        <taxon>Hymenobacteraceae</taxon>
        <taxon>Rufibacter</taxon>
    </lineage>
</organism>
<dbReference type="Pfam" id="PF18962">
    <property type="entry name" value="Por_Secre_tail"/>
    <property type="match status" value="1"/>
</dbReference>
<dbReference type="PANTHER" id="PTHR33210:SF18">
    <property type="entry name" value="PROTODERMAL FACTOR 1"/>
    <property type="match status" value="1"/>
</dbReference>
<accession>A0A5M8QGC0</accession>
<feature type="domain" description="Secretion system C-terminal sorting" evidence="2">
    <location>
        <begin position="943"/>
        <end position="1014"/>
    </location>
</feature>
<evidence type="ECO:0000313" key="4">
    <source>
        <dbReference type="Proteomes" id="UP000323866"/>
    </source>
</evidence>
<evidence type="ECO:0000313" key="3">
    <source>
        <dbReference type="EMBL" id="KAA6434191.1"/>
    </source>
</evidence>
<dbReference type="Gene3D" id="2.60.40.10">
    <property type="entry name" value="Immunoglobulins"/>
    <property type="match status" value="1"/>
</dbReference>